<evidence type="ECO:0000313" key="2">
    <source>
        <dbReference type="EMBL" id="MFC4210390.1"/>
    </source>
</evidence>
<accession>A0ABV8P543</accession>
<evidence type="ECO:0000259" key="1">
    <source>
        <dbReference type="Pfam" id="PF09314"/>
    </source>
</evidence>
<proteinExistence type="predicted"/>
<protein>
    <submittedName>
        <fullName evidence="2">DUF1972 domain-containing protein</fullName>
    </submittedName>
</protein>
<sequence>MRIAILGTRGIPSQYGGFEKCAEHIAVSLAERGHEVIVYNSHNHANQKEFWKGIKIIHIDDPEFKLGSFGRFLYDYRCLTDLKNHKCDIILQLGYRSSPVWKFKMPKEAILVTIMGGLEWKRTKYNLFLRKFIVFAEKLAVSYCDNLIADSLGIQSYLLKKFHKHSQYIPYGADIFNNTDEKILAKFQVLEFKYDLFIGSLEPENSLEMILDGVIKAQLDRDFLVVGNHLTKNGNHLKNKYQKYAKIKFLGGIYDDTSLNNLRYYSNLYYIVQTSGGTNSLLLNAMACRCLISAQDNEFNRLILGMDALYFNTVDDITLQMIASKKESHIFKDRLDNNVFKIENYHSWKNIGERYEYYFCDLIKNEFVTKNDYL</sequence>
<gene>
    <name evidence="2" type="ORF">ACFOWA_04305</name>
</gene>
<organism evidence="2 3">
    <name type="scientific">Pedobacter lithocola</name>
    <dbReference type="NCBI Taxonomy" id="1908239"/>
    <lineage>
        <taxon>Bacteria</taxon>
        <taxon>Pseudomonadati</taxon>
        <taxon>Bacteroidota</taxon>
        <taxon>Sphingobacteriia</taxon>
        <taxon>Sphingobacteriales</taxon>
        <taxon>Sphingobacteriaceae</taxon>
        <taxon>Pedobacter</taxon>
    </lineage>
</organism>
<reference evidence="3" key="1">
    <citation type="journal article" date="2019" name="Int. J. Syst. Evol. Microbiol.">
        <title>The Global Catalogue of Microorganisms (GCM) 10K type strain sequencing project: providing services to taxonomists for standard genome sequencing and annotation.</title>
        <authorList>
            <consortium name="The Broad Institute Genomics Platform"/>
            <consortium name="The Broad Institute Genome Sequencing Center for Infectious Disease"/>
            <person name="Wu L."/>
            <person name="Ma J."/>
        </authorList>
    </citation>
    <scope>NUCLEOTIDE SEQUENCE [LARGE SCALE GENOMIC DNA]</scope>
    <source>
        <strain evidence="3">CCM 8691</strain>
    </source>
</reference>
<dbReference type="InterPro" id="IPR015393">
    <property type="entry name" value="DUF1972"/>
</dbReference>
<evidence type="ECO:0000313" key="3">
    <source>
        <dbReference type="Proteomes" id="UP001595789"/>
    </source>
</evidence>
<dbReference type="EMBL" id="JBHSBW010000007">
    <property type="protein sequence ID" value="MFC4210390.1"/>
    <property type="molecule type" value="Genomic_DNA"/>
</dbReference>
<comment type="caution">
    <text evidence="2">The sequence shown here is derived from an EMBL/GenBank/DDBJ whole genome shotgun (WGS) entry which is preliminary data.</text>
</comment>
<name>A0ABV8P543_9SPHI</name>
<dbReference type="SUPFAM" id="SSF53756">
    <property type="entry name" value="UDP-Glycosyltransferase/glycogen phosphorylase"/>
    <property type="match status" value="1"/>
</dbReference>
<dbReference type="Pfam" id="PF09314">
    <property type="entry name" value="DUF1972"/>
    <property type="match status" value="1"/>
</dbReference>
<keyword evidence="3" id="KW-1185">Reference proteome</keyword>
<dbReference type="Proteomes" id="UP001595789">
    <property type="component" value="Unassembled WGS sequence"/>
</dbReference>
<dbReference type="Gene3D" id="3.40.50.2000">
    <property type="entry name" value="Glycogen Phosphorylase B"/>
    <property type="match status" value="2"/>
</dbReference>
<dbReference type="RefSeq" id="WP_378982129.1">
    <property type="nucleotide sequence ID" value="NZ_JBHSBW010000007.1"/>
</dbReference>
<feature type="domain" description="DUF1972" evidence="1">
    <location>
        <begin position="3"/>
        <end position="174"/>
    </location>
</feature>